<dbReference type="Proteomes" id="UP000000233">
    <property type="component" value="Chromosome"/>
</dbReference>
<dbReference type="InterPro" id="IPR011009">
    <property type="entry name" value="Kinase-like_dom_sf"/>
</dbReference>
<dbReference type="PANTHER" id="PTHR10566:SF113">
    <property type="entry name" value="PROTEIN ACTIVITY OF BC1 COMPLEX KINASE 7, CHLOROPLASTIC"/>
    <property type="match status" value="1"/>
</dbReference>
<feature type="domain" description="ABC1 atypical kinase-like" evidence="2">
    <location>
        <begin position="209"/>
        <end position="439"/>
    </location>
</feature>
<accession>A4VNH9</accession>
<evidence type="ECO:0000313" key="3">
    <source>
        <dbReference type="EMBL" id="ABP80530.1"/>
    </source>
</evidence>
<dbReference type="CDD" id="cd13970">
    <property type="entry name" value="ABC1_ADCK3"/>
    <property type="match status" value="1"/>
</dbReference>
<keyword evidence="4" id="KW-1185">Reference proteome</keyword>
<dbReference type="PANTHER" id="PTHR10566">
    <property type="entry name" value="CHAPERONE-ACTIVITY OF BC1 COMPLEX CABC1 -RELATED"/>
    <property type="match status" value="1"/>
</dbReference>
<dbReference type="EMBL" id="CP000304">
    <property type="protein sequence ID" value="ABP80530.1"/>
    <property type="molecule type" value="Genomic_DNA"/>
</dbReference>
<gene>
    <name evidence="3" type="ordered locus">PST_2884</name>
</gene>
<sequence length="557" mass="62492">MSWFLTSRFERREAMERARQSRTSGRARSPVPVRHDRVAGVFGKRKPRGVVIYSDWAFAAPFRISEFDQARCRRHRVLRRRTIRRPEKPSQGGSLRVRNRLQPLHLGSTSRLFHDQPLPSQVAAMSRFSRPSASALGRFLQLGGTGARIAGNLLVQRITPGKARIDWQPVGELLGDALGQMKGPVLKLGQQASQWQDLLPEPISAALARLQNQVPSLPFAALEANLQRLYDGRLYDLFESIEPTPAAAASLGQVHRARDRQGRALIMKVQYPGIHAICEADLRQLRRLMPLGRLFGTPPARLEAVYTELQRAIGEELDYAAERENLEAFRAHFSGWPGIGIPFAASELCRPGVLVLEDRPGRSMAEVEQAPADVRQRLAESLCQWLAEQAFGLQRLHTDPHPGNLAWTERGELVVYDFGSVLRLEPRLLAGYVQIFEALRGTSSEALEAGFQMLGGRQPGSMPPHGLYRRIHLMLHPLLQPGTQWDFREAALHQQLSELFPLLMSALGSLQPASGTLLINRTLEGHYWNLYRLGARLPIADLLAEHIERWRSGAPRP</sequence>
<evidence type="ECO:0000313" key="4">
    <source>
        <dbReference type="Proteomes" id="UP000000233"/>
    </source>
</evidence>
<evidence type="ECO:0000256" key="1">
    <source>
        <dbReference type="ARBA" id="ARBA00009670"/>
    </source>
</evidence>
<protein>
    <submittedName>
        <fullName evidence="3">ABC1 protein</fullName>
    </submittedName>
</protein>
<comment type="similarity">
    <text evidence="1">Belongs to the protein kinase superfamily. ADCK protein kinase family.</text>
</comment>
<dbReference type="HOGENOM" id="CLU_006533_9_3_6"/>
<evidence type="ECO:0000259" key="2">
    <source>
        <dbReference type="Pfam" id="PF03109"/>
    </source>
</evidence>
<dbReference type="InterPro" id="IPR050154">
    <property type="entry name" value="UbiB_kinase"/>
</dbReference>
<dbReference type="AlphaFoldDB" id="A4VNH9"/>
<name>A4VNH9_STUS1</name>
<dbReference type="SUPFAM" id="SSF56112">
    <property type="entry name" value="Protein kinase-like (PK-like)"/>
    <property type="match status" value="1"/>
</dbReference>
<dbReference type="KEGG" id="psa:PST_2884"/>
<dbReference type="InterPro" id="IPR004147">
    <property type="entry name" value="ABC1_dom"/>
</dbReference>
<dbReference type="Pfam" id="PF03109">
    <property type="entry name" value="ABC1"/>
    <property type="match status" value="1"/>
</dbReference>
<organism evidence="3 4">
    <name type="scientific">Stutzerimonas stutzeri (strain A1501)</name>
    <name type="common">Pseudomonas stutzeri</name>
    <dbReference type="NCBI Taxonomy" id="379731"/>
    <lineage>
        <taxon>Bacteria</taxon>
        <taxon>Pseudomonadati</taxon>
        <taxon>Pseudomonadota</taxon>
        <taxon>Gammaproteobacteria</taxon>
        <taxon>Pseudomonadales</taxon>
        <taxon>Pseudomonadaceae</taxon>
        <taxon>Stutzerimonas</taxon>
    </lineage>
</organism>
<reference evidence="3 4" key="1">
    <citation type="journal article" date="2008" name="Proc. Natl. Acad. Sci. U.S.A.">
        <title>Nitrogen fixation island and rhizosphere competence traits in the genome of root-associated Pseudomonas stutzeri A1501.</title>
        <authorList>
            <person name="Yan Y."/>
            <person name="Yang J."/>
            <person name="Dou Y."/>
            <person name="Chen M."/>
            <person name="Ping S."/>
            <person name="Peng J."/>
            <person name="Lu W."/>
            <person name="Zhang W."/>
            <person name="Yao Z."/>
            <person name="Li H."/>
            <person name="Liu W."/>
            <person name="He S."/>
            <person name="Geng L."/>
            <person name="Zhang X."/>
            <person name="Yang F."/>
            <person name="Yu H."/>
            <person name="Zhan Y."/>
            <person name="Li D."/>
            <person name="Lin Z."/>
            <person name="Wang Y."/>
            <person name="Elmerich C."/>
            <person name="Lin M."/>
            <person name="Jin Q."/>
        </authorList>
    </citation>
    <scope>NUCLEOTIDE SEQUENCE [LARGE SCALE GENOMIC DNA]</scope>
    <source>
        <strain evidence="3 4">A1501</strain>
    </source>
</reference>
<proteinExistence type="inferred from homology"/>
<dbReference type="InterPro" id="IPR034646">
    <property type="entry name" value="ADCK3_dom"/>
</dbReference>
<dbReference type="eggNOG" id="COG0661">
    <property type="taxonomic scope" value="Bacteria"/>
</dbReference>